<dbReference type="Proteomes" id="UP000001396">
    <property type="component" value="Unassembled WGS sequence"/>
</dbReference>
<dbReference type="InterPro" id="IPR006214">
    <property type="entry name" value="Bax_inhibitor_1-related"/>
</dbReference>
<sequence>MDSFYSDATTGMTFDQKIGAALQFNNLSASTKNVLAKVYTTLSFCMLTCVAGTLFSMFIYQANFILVFIASLVTIYKFVTTQTYKKNERLSYLLLFCLLTGVSLTPLINMAISINESIVITALMATTGIFVSFTLFSLLTDKRSFLFMGGTLASACLGLFVLSLSQVLFIHSEQLDWIITVSYFLLMVVFLVYDTQMIVYRIERGYKDELSHAFTLFIDFVDIFRMVLKLLMKQEKRRERNNN</sequence>
<comment type="caution">
    <text evidence="7">The sequence shown here is derived from an EMBL/GenBank/DDBJ whole genome shotgun (WGS) entry which is preliminary data.</text>
</comment>
<keyword evidence="5 6" id="KW-0472">Membrane</keyword>
<gene>
    <name evidence="7" type="ORF">PPL_06203</name>
</gene>
<organism evidence="7 8">
    <name type="scientific">Heterostelium pallidum (strain ATCC 26659 / Pp 5 / PN500)</name>
    <name type="common">Cellular slime mold</name>
    <name type="synonym">Polysphondylium pallidum</name>
    <dbReference type="NCBI Taxonomy" id="670386"/>
    <lineage>
        <taxon>Eukaryota</taxon>
        <taxon>Amoebozoa</taxon>
        <taxon>Evosea</taxon>
        <taxon>Eumycetozoa</taxon>
        <taxon>Dictyostelia</taxon>
        <taxon>Acytosteliales</taxon>
        <taxon>Acytosteliaceae</taxon>
        <taxon>Heterostelium</taxon>
    </lineage>
</organism>
<dbReference type="Pfam" id="PF01027">
    <property type="entry name" value="Bax1-I"/>
    <property type="match status" value="1"/>
</dbReference>
<dbReference type="OMA" id="SRDFIMH"/>
<feature type="transmembrane region" description="Helical" evidence="6">
    <location>
        <begin position="60"/>
        <end position="79"/>
    </location>
</feature>
<comment type="subcellular location">
    <subcellularLocation>
        <location evidence="1">Membrane</location>
        <topology evidence="1">Multi-pass membrane protein</topology>
    </subcellularLocation>
</comment>
<evidence type="ECO:0000256" key="5">
    <source>
        <dbReference type="ARBA" id="ARBA00023136"/>
    </source>
</evidence>
<dbReference type="RefSeq" id="XP_020433086.1">
    <property type="nucleotide sequence ID" value="XM_020577066.1"/>
</dbReference>
<evidence type="ECO:0000256" key="2">
    <source>
        <dbReference type="ARBA" id="ARBA00010350"/>
    </source>
</evidence>
<evidence type="ECO:0000256" key="6">
    <source>
        <dbReference type="RuleBase" id="RU004379"/>
    </source>
</evidence>
<evidence type="ECO:0000256" key="3">
    <source>
        <dbReference type="ARBA" id="ARBA00022692"/>
    </source>
</evidence>
<evidence type="ECO:0000313" key="8">
    <source>
        <dbReference type="Proteomes" id="UP000001396"/>
    </source>
</evidence>
<keyword evidence="4 6" id="KW-1133">Transmembrane helix</keyword>
<evidence type="ECO:0000256" key="4">
    <source>
        <dbReference type="ARBA" id="ARBA00022989"/>
    </source>
</evidence>
<feature type="transmembrane region" description="Helical" evidence="6">
    <location>
        <begin position="91"/>
        <end position="112"/>
    </location>
</feature>
<dbReference type="PANTHER" id="PTHR23291">
    <property type="entry name" value="BAX INHIBITOR-RELATED"/>
    <property type="match status" value="1"/>
</dbReference>
<dbReference type="GeneID" id="31361686"/>
<dbReference type="GO" id="GO:0016020">
    <property type="term" value="C:membrane"/>
    <property type="evidence" value="ECO:0007669"/>
    <property type="project" value="UniProtKB-SubCell"/>
</dbReference>
<comment type="similarity">
    <text evidence="2 6">Belongs to the BI1 family.</text>
</comment>
<feature type="transmembrane region" description="Helical" evidence="6">
    <location>
        <begin position="118"/>
        <end position="138"/>
    </location>
</feature>
<dbReference type="STRING" id="670386.D3BCH8"/>
<dbReference type="FunCoup" id="D3BCH8">
    <property type="interactions" value="65"/>
</dbReference>
<dbReference type="AlphaFoldDB" id="D3BCH8"/>
<dbReference type="InParanoid" id="D3BCH8"/>
<evidence type="ECO:0000313" key="7">
    <source>
        <dbReference type="EMBL" id="EFA80968.1"/>
    </source>
</evidence>
<reference evidence="7 8" key="1">
    <citation type="journal article" date="2011" name="Genome Res.">
        <title>Phylogeny-wide analysis of social amoeba genomes highlights ancient origins for complex intercellular communication.</title>
        <authorList>
            <person name="Heidel A.J."/>
            <person name="Lawal H.M."/>
            <person name="Felder M."/>
            <person name="Schilde C."/>
            <person name="Helps N.R."/>
            <person name="Tunggal B."/>
            <person name="Rivero F."/>
            <person name="John U."/>
            <person name="Schleicher M."/>
            <person name="Eichinger L."/>
            <person name="Platzer M."/>
            <person name="Noegel A.A."/>
            <person name="Schaap P."/>
            <person name="Gloeckner G."/>
        </authorList>
    </citation>
    <scope>NUCLEOTIDE SEQUENCE [LARGE SCALE GENOMIC DNA]</scope>
    <source>
        <strain evidence="8">ATCC 26659 / Pp 5 / PN500</strain>
    </source>
</reference>
<keyword evidence="8" id="KW-1185">Reference proteome</keyword>
<feature type="transmembrane region" description="Helical" evidence="6">
    <location>
        <begin position="175"/>
        <end position="193"/>
    </location>
</feature>
<protein>
    <submittedName>
        <fullName evidence="7">Uncharacterized protein</fullName>
    </submittedName>
</protein>
<name>D3BCH8_HETP5</name>
<feature type="transmembrane region" description="Helical" evidence="6">
    <location>
        <begin position="145"/>
        <end position="169"/>
    </location>
</feature>
<keyword evidence="3 6" id="KW-0812">Transmembrane</keyword>
<dbReference type="PANTHER" id="PTHR23291:SF32">
    <property type="entry name" value="BAX INHIBITOR 1"/>
    <property type="match status" value="1"/>
</dbReference>
<accession>D3BCH8</accession>
<evidence type="ECO:0000256" key="1">
    <source>
        <dbReference type="ARBA" id="ARBA00004141"/>
    </source>
</evidence>
<proteinExistence type="inferred from homology"/>
<dbReference type="EMBL" id="ADBJ01000027">
    <property type="protein sequence ID" value="EFA80968.1"/>
    <property type="molecule type" value="Genomic_DNA"/>
</dbReference>